<evidence type="ECO:0008006" key="4">
    <source>
        <dbReference type="Google" id="ProtNLM"/>
    </source>
</evidence>
<organism evidence="2 3">
    <name type="scientific">Roridomyces roridus</name>
    <dbReference type="NCBI Taxonomy" id="1738132"/>
    <lineage>
        <taxon>Eukaryota</taxon>
        <taxon>Fungi</taxon>
        <taxon>Dikarya</taxon>
        <taxon>Basidiomycota</taxon>
        <taxon>Agaricomycotina</taxon>
        <taxon>Agaricomycetes</taxon>
        <taxon>Agaricomycetidae</taxon>
        <taxon>Agaricales</taxon>
        <taxon>Marasmiineae</taxon>
        <taxon>Mycenaceae</taxon>
        <taxon>Roridomyces</taxon>
    </lineage>
</organism>
<keyword evidence="1" id="KW-0812">Transmembrane</keyword>
<sequence length="475" mass="51159">METTRPVATCIDPEPAETVSDRINALLLGSGAGYTLSLCPGKRYYIQGPLVFAAEDQEISTEGYPLGQQRATLIVSGSDHTVAVDGTRPGSSGAMLRNVQVDGNRRDAPIISGGANIVFGGVNENQTIQYVRSFDPRSWSCLHVTEGPLSCNNVTVQNNDIGPCGVEFVDEWADGISVSCRNSVVRDNLIMDATDGGIVIFGSPGTQVYNNTIWVTNKTLLGGINMVDFDPWQGNYTDTVVRNNTIIGGYADSEGSTNSGHAVIKIGIAIGPRIWFGDQYLDNMTFAGTVTGNRLSGAFVYGIAMSASENFTVHENAMFGNYTFIGGSGPDCLDNGQFVPAPAAFIYDSSTSTVPLQSDFQYVRDGDLLTCMLPPAGGSYWPHGRAPTFTWSGHLEESWPAAGVAVADKTSWALGTVFVLGLGVAVWALWRMLTQRRRSRPGRLKRTASNEIPVHTRAVDKRALPAHQRKRTLAF</sequence>
<dbReference type="EMBL" id="JARKIF010000005">
    <property type="protein sequence ID" value="KAJ7639528.1"/>
    <property type="molecule type" value="Genomic_DNA"/>
</dbReference>
<evidence type="ECO:0000256" key="1">
    <source>
        <dbReference type="SAM" id="Phobius"/>
    </source>
</evidence>
<proteinExistence type="predicted"/>
<keyword evidence="1" id="KW-0472">Membrane</keyword>
<keyword evidence="1" id="KW-1133">Transmembrane helix</keyword>
<name>A0AAD7FUJ6_9AGAR</name>
<gene>
    <name evidence="2" type="ORF">FB45DRAFT_905931</name>
</gene>
<accession>A0AAD7FUJ6</accession>
<dbReference type="AlphaFoldDB" id="A0AAD7FUJ6"/>
<feature type="transmembrane region" description="Helical" evidence="1">
    <location>
        <begin position="412"/>
        <end position="430"/>
    </location>
</feature>
<dbReference type="InterPro" id="IPR011050">
    <property type="entry name" value="Pectin_lyase_fold/virulence"/>
</dbReference>
<evidence type="ECO:0000313" key="3">
    <source>
        <dbReference type="Proteomes" id="UP001221142"/>
    </source>
</evidence>
<dbReference type="SMART" id="SM00710">
    <property type="entry name" value="PbH1"/>
    <property type="match status" value="6"/>
</dbReference>
<keyword evidence="3" id="KW-1185">Reference proteome</keyword>
<dbReference type="InterPro" id="IPR006626">
    <property type="entry name" value="PbH1"/>
</dbReference>
<reference evidence="2" key="1">
    <citation type="submission" date="2023-03" db="EMBL/GenBank/DDBJ databases">
        <title>Massive genome expansion in bonnet fungi (Mycena s.s.) driven by repeated elements and novel gene families across ecological guilds.</title>
        <authorList>
            <consortium name="Lawrence Berkeley National Laboratory"/>
            <person name="Harder C.B."/>
            <person name="Miyauchi S."/>
            <person name="Viragh M."/>
            <person name="Kuo A."/>
            <person name="Thoen E."/>
            <person name="Andreopoulos B."/>
            <person name="Lu D."/>
            <person name="Skrede I."/>
            <person name="Drula E."/>
            <person name="Henrissat B."/>
            <person name="Morin E."/>
            <person name="Kohler A."/>
            <person name="Barry K."/>
            <person name="LaButti K."/>
            <person name="Morin E."/>
            <person name="Salamov A."/>
            <person name="Lipzen A."/>
            <person name="Mereny Z."/>
            <person name="Hegedus B."/>
            <person name="Baldrian P."/>
            <person name="Stursova M."/>
            <person name="Weitz H."/>
            <person name="Taylor A."/>
            <person name="Grigoriev I.V."/>
            <person name="Nagy L.G."/>
            <person name="Martin F."/>
            <person name="Kauserud H."/>
        </authorList>
    </citation>
    <scope>NUCLEOTIDE SEQUENCE</scope>
    <source>
        <strain evidence="2">9284</strain>
    </source>
</reference>
<protein>
    <recommendedName>
        <fullName evidence="4">Right handed beta helix domain-containing protein</fullName>
    </recommendedName>
</protein>
<dbReference type="Proteomes" id="UP001221142">
    <property type="component" value="Unassembled WGS sequence"/>
</dbReference>
<dbReference type="SUPFAM" id="SSF51126">
    <property type="entry name" value="Pectin lyase-like"/>
    <property type="match status" value="1"/>
</dbReference>
<comment type="caution">
    <text evidence="2">The sequence shown here is derived from an EMBL/GenBank/DDBJ whole genome shotgun (WGS) entry which is preliminary data.</text>
</comment>
<dbReference type="Gene3D" id="2.160.20.10">
    <property type="entry name" value="Single-stranded right-handed beta-helix, Pectin lyase-like"/>
    <property type="match status" value="1"/>
</dbReference>
<evidence type="ECO:0000313" key="2">
    <source>
        <dbReference type="EMBL" id="KAJ7639528.1"/>
    </source>
</evidence>
<dbReference type="InterPro" id="IPR012334">
    <property type="entry name" value="Pectin_lyas_fold"/>
</dbReference>